<keyword evidence="2" id="KW-1185">Reference proteome</keyword>
<evidence type="ECO:0000313" key="1">
    <source>
        <dbReference type="Ensembl" id="ENSSSUP00005006728.1"/>
    </source>
</evidence>
<dbReference type="Ensembl" id="ENSSSUT00005007760.1">
    <property type="protein sequence ID" value="ENSSSUP00005006728.1"/>
    <property type="gene ID" value="ENSSSUG00005004358.1"/>
</dbReference>
<protein>
    <submittedName>
        <fullName evidence="1">Uncharacterized protein</fullName>
    </submittedName>
</protein>
<name>A0A673T4C8_SURSU</name>
<evidence type="ECO:0000313" key="2">
    <source>
        <dbReference type="Proteomes" id="UP000472268"/>
    </source>
</evidence>
<reference evidence="1" key="3">
    <citation type="submission" date="2025-09" db="UniProtKB">
        <authorList>
            <consortium name="Ensembl"/>
        </authorList>
    </citation>
    <scope>IDENTIFICATION</scope>
</reference>
<dbReference type="AlphaFoldDB" id="A0A673T4C8"/>
<proteinExistence type="predicted"/>
<organism evidence="1 2">
    <name type="scientific">Suricata suricatta</name>
    <name type="common">Meerkat</name>
    <dbReference type="NCBI Taxonomy" id="37032"/>
    <lineage>
        <taxon>Eukaryota</taxon>
        <taxon>Metazoa</taxon>
        <taxon>Chordata</taxon>
        <taxon>Craniata</taxon>
        <taxon>Vertebrata</taxon>
        <taxon>Euteleostomi</taxon>
        <taxon>Mammalia</taxon>
        <taxon>Eutheria</taxon>
        <taxon>Laurasiatheria</taxon>
        <taxon>Carnivora</taxon>
        <taxon>Feliformia</taxon>
        <taxon>Herpestidae</taxon>
        <taxon>Suricata</taxon>
    </lineage>
</organism>
<accession>A0A673T4C8</accession>
<reference evidence="1" key="2">
    <citation type="submission" date="2025-08" db="UniProtKB">
        <authorList>
            <consortium name="Ensembl"/>
        </authorList>
    </citation>
    <scope>IDENTIFICATION</scope>
</reference>
<sequence>MGMRSRQEQIQKEIDFMIWKFRAEDCLFADFRYSESTFIYFGDPQRTGKTWWRSRGLHTSHPHLSNKEGLKKTMQPRIPYSASLSFRIEGEKKFSLTNKN</sequence>
<dbReference type="Proteomes" id="UP000472268">
    <property type="component" value="Chromosome 9"/>
</dbReference>
<reference evidence="1 2" key="1">
    <citation type="submission" date="2019-05" db="EMBL/GenBank/DDBJ databases">
        <title>A Chromosome-scale Meerkat (S. suricatta) Genome Assembly.</title>
        <authorList>
            <person name="Dudchenko O."/>
            <person name="Lieberman Aiden E."/>
            <person name="Tung J."/>
            <person name="Barreiro L.B."/>
            <person name="Clutton-Brock T.H."/>
        </authorList>
    </citation>
    <scope>NUCLEOTIDE SEQUENCE [LARGE SCALE GENOMIC DNA]</scope>
</reference>